<organism evidence="2 3">
    <name type="scientific">Cinchona calisaya</name>
    <dbReference type="NCBI Taxonomy" id="153742"/>
    <lineage>
        <taxon>Eukaryota</taxon>
        <taxon>Viridiplantae</taxon>
        <taxon>Streptophyta</taxon>
        <taxon>Embryophyta</taxon>
        <taxon>Tracheophyta</taxon>
        <taxon>Spermatophyta</taxon>
        <taxon>Magnoliopsida</taxon>
        <taxon>eudicotyledons</taxon>
        <taxon>Gunneridae</taxon>
        <taxon>Pentapetalae</taxon>
        <taxon>asterids</taxon>
        <taxon>lamiids</taxon>
        <taxon>Gentianales</taxon>
        <taxon>Rubiaceae</taxon>
        <taxon>Cinchonoideae</taxon>
        <taxon>Cinchoneae</taxon>
        <taxon>Cinchona</taxon>
    </lineage>
</organism>
<dbReference type="AlphaFoldDB" id="A0ABD3AZK1"/>
<accession>A0ABD3AZK1</accession>
<gene>
    <name evidence="2" type="ORF">ACH5RR_004909</name>
</gene>
<feature type="region of interest" description="Disordered" evidence="1">
    <location>
        <begin position="44"/>
        <end position="67"/>
    </location>
</feature>
<evidence type="ECO:0000313" key="2">
    <source>
        <dbReference type="EMBL" id="KAL3536448.1"/>
    </source>
</evidence>
<protein>
    <submittedName>
        <fullName evidence="2">Uncharacterized protein</fullName>
    </submittedName>
</protein>
<dbReference type="EMBL" id="JBJUIK010000002">
    <property type="protein sequence ID" value="KAL3536448.1"/>
    <property type="molecule type" value="Genomic_DNA"/>
</dbReference>
<sequence>MTCGLIGTGPSCSSPAMGFPHLVFFPKRVVHGVEAYGKIEKFDDGSNEFEAGDSDFDLGPGSDDEGDQEMAVRGHGINDKYAKMMRNGMNGEGDVTVGRFGEISLGRFIMGLVTRVIQQN</sequence>
<dbReference type="Proteomes" id="UP001630127">
    <property type="component" value="Unassembled WGS sequence"/>
</dbReference>
<evidence type="ECO:0000313" key="3">
    <source>
        <dbReference type="Proteomes" id="UP001630127"/>
    </source>
</evidence>
<evidence type="ECO:0000256" key="1">
    <source>
        <dbReference type="SAM" id="MobiDB-lite"/>
    </source>
</evidence>
<proteinExistence type="predicted"/>
<comment type="caution">
    <text evidence="2">The sequence shown here is derived from an EMBL/GenBank/DDBJ whole genome shotgun (WGS) entry which is preliminary data.</text>
</comment>
<feature type="compositionally biased region" description="Acidic residues" evidence="1">
    <location>
        <begin position="45"/>
        <end position="67"/>
    </location>
</feature>
<reference evidence="2 3" key="1">
    <citation type="submission" date="2024-11" db="EMBL/GenBank/DDBJ databases">
        <title>A near-complete genome assembly of Cinchona calisaya.</title>
        <authorList>
            <person name="Lian D.C."/>
            <person name="Zhao X.W."/>
            <person name="Wei L."/>
        </authorList>
    </citation>
    <scope>NUCLEOTIDE SEQUENCE [LARGE SCALE GENOMIC DNA]</scope>
    <source>
        <tissue evidence="2">Nenye</tissue>
    </source>
</reference>
<name>A0ABD3AZK1_9GENT</name>
<keyword evidence="3" id="KW-1185">Reference proteome</keyword>